<dbReference type="InterPro" id="IPR046540">
    <property type="entry name" value="DMFA2_C"/>
</dbReference>
<feature type="domain" description="N,N-dimethylformamidase beta subunit-like C-terminal" evidence="1">
    <location>
        <begin position="76"/>
        <end position="443"/>
    </location>
</feature>
<name>A0A7W8Q4I3_PARAM</name>
<protein>
    <recommendedName>
        <fullName evidence="1">N,N-dimethylformamidase beta subunit-like C-terminal domain-containing protein</fullName>
    </recommendedName>
</protein>
<dbReference type="RefSeq" id="WP_018433243.1">
    <property type="nucleotide sequence ID" value="NZ_JACHDD010000002.1"/>
</dbReference>
<accession>A0A7W8Q4I3</accession>
<reference evidence="2 3" key="1">
    <citation type="submission" date="2020-08" db="EMBL/GenBank/DDBJ databases">
        <title>Genomic Encyclopedia of Type Strains, Phase IV (KMG-V): Genome sequencing to study the core and pangenomes of soil and plant-associated prokaryotes.</title>
        <authorList>
            <person name="Whitman W."/>
        </authorList>
    </citation>
    <scope>NUCLEOTIDE SEQUENCE [LARGE SCALE GENOMIC DNA]</scope>
    <source>
        <strain evidence="2 3">JPY158</strain>
    </source>
</reference>
<gene>
    <name evidence="2" type="ORF">HDG40_001292</name>
</gene>
<evidence type="ECO:0000313" key="3">
    <source>
        <dbReference type="Proteomes" id="UP000592780"/>
    </source>
</evidence>
<dbReference type="EMBL" id="JACHDD010000002">
    <property type="protein sequence ID" value="MBB5423150.1"/>
    <property type="molecule type" value="Genomic_DNA"/>
</dbReference>
<dbReference type="AlphaFoldDB" id="A0A7W8Q4I3"/>
<proteinExistence type="predicted"/>
<sequence>MRLYPLAPAYDAGGIFELAVEPGRRFSVAIYRQGIGEALEFHCGILVEDRGAMDCDSVSGQWVLTSPRGRTATRCDAAWRWPSFRFRFDRADATSGVYVAVAYEVRANGEPVRPLGRNCAAHEPLHGLPPDSRSMAMLVARPPRPSASVAYIVPVATYQAYNSIGGGGFYHDPVRRKKPVTTVTLLRPGGGFGAQFGEPADPYEPRSPRQQFPHWDAKFVRWLQAKNIACDFYSDLDLDDGDRLDLTQYRCVLSVGHHEYWSRRMRDRMAGFIANGGHYAIFSGNTCYRPIEFSRGSPHAPDLRVTRLAENWPGHDESDLIGLSYGYGGGWWGEWRLLHGGWIRRERPATGFRVEDASHWALAGTQLNNGDIFGAEDRLVGYEVDGLPPNPNGFHVLGMTSALNGWDVGGRGVFGVLQRAAGRGVQPGIVFNAGTTDWARVLMDPHAESHAVVDRITSNVFERLLAYPSNRDRQSVTAKAY</sequence>
<comment type="caution">
    <text evidence="2">The sequence shown here is derived from an EMBL/GenBank/DDBJ whole genome shotgun (WGS) entry which is preliminary data.</text>
</comment>
<dbReference type="Pfam" id="PF20254">
    <property type="entry name" value="DMFA2_C"/>
    <property type="match status" value="1"/>
</dbReference>
<keyword evidence="3" id="KW-1185">Reference proteome</keyword>
<dbReference type="OrthoDB" id="505641at2"/>
<organism evidence="2 3">
    <name type="scientific">Paraburkholderia atlantica</name>
    <dbReference type="NCBI Taxonomy" id="2654982"/>
    <lineage>
        <taxon>Bacteria</taxon>
        <taxon>Pseudomonadati</taxon>
        <taxon>Pseudomonadota</taxon>
        <taxon>Betaproteobacteria</taxon>
        <taxon>Burkholderiales</taxon>
        <taxon>Burkholderiaceae</taxon>
        <taxon>Paraburkholderia</taxon>
    </lineage>
</organism>
<evidence type="ECO:0000259" key="1">
    <source>
        <dbReference type="Pfam" id="PF20254"/>
    </source>
</evidence>
<evidence type="ECO:0000313" key="2">
    <source>
        <dbReference type="EMBL" id="MBB5423150.1"/>
    </source>
</evidence>
<dbReference type="Proteomes" id="UP000592780">
    <property type="component" value="Unassembled WGS sequence"/>
</dbReference>